<comment type="caution">
    <text evidence="1">The sequence shown here is derived from an EMBL/GenBank/DDBJ whole genome shotgun (WGS) entry which is preliminary data.</text>
</comment>
<evidence type="ECO:0000313" key="2">
    <source>
        <dbReference type="Proteomes" id="UP000183940"/>
    </source>
</evidence>
<reference evidence="1" key="1">
    <citation type="submission" date="2016-10" db="EMBL/GenBank/DDBJ databases">
        <title>CRISPR-Cas defence system in Roseofilum reptotaenium: evidence of a bacteriophage-cyanobacterium arms race in the coral black band disease.</title>
        <authorList>
            <person name="Buerger P."/>
            <person name="Wood-Charlson E.M."/>
            <person name="Weynberg K.D."/>
            <person name="Willis B."/>
            <person name="Van Oppen M.J."/>
        </authorList>
    </citation>
    <scope>NUCLEOTIDE SEQUENCE [LARGE SCALE GENOMIC DNA]</scope>
    <source>
        <strain evidence="1">AO1-A</strain>
    </source>
</reference>
<evidence type="ECO:0000313" key="1">
    <source>
        <dbReference type="EMBL" id="OJJ21905.1"/>
    </source>
</evidence>
<sequence length="166" mass="18556">MHKGKVGLYSQSARKEDINRSRTTLTISEDTKRLLSKIGNGSMSDGVYFSAAIIAELLIRKVIRIDFDKGGIVYRIGEDELVSSPRSGVDEARRSHRAEIDKLVPNPKPQRNPYAGRVMDKEQLMATGHFTHAQVRAILPGHRWTGLVTGGDDAIRQKRREFTVGD</sequence>
<keyword evidence="2" id="KW-1185">Reference proteome</keyword>
<accession>A0A1L9QM50</accession>
<dbReference type="EMBL" id="MLAW01000045">
    <property type="protein sequence ID" value="OJJ21905.1"/>
    <property type="molecule type" value="Genomic_DNA"/>
</dbReference>
<name>A0A1L9QM50_9CYAN</name>
<dbReference type="Proteomes" id="UP000183940">
    <property type="component" value="Unassembled WGS sequence"/>
</dbReference>
<proteinExistence type="predicted"/>
<protein>
    <submittedName>
        <fullName evidence="1">Uncharacterized protein</fullName>
    </submittedName>
</protein>
<gene>
    <name evidence="1" type="ORF">BI308_20090</name>
</gene>
<organism evidence="1 2">
    <name type="scientific">Roseofilum reptotaenium AO1-A</name>
    <dbReference type="NCBI Taxonomy" id="1925591"/>
    <lineage>
        <taxon>Bacteria</taxon>
        <taxon>Bacillati</taxon>
        <taxon>Cyanobacteriota</taxon>
        <taxon>Cyanophyceae</taxon>
        <taxon>Desertifilales</taxon>
        <taxon>Desertifilaceae</taxon>
        <taxon>Roseofilum</taxon>
    </lineage>
</organism>
<dbReference type="AlphaFoldDB" id="A0A1L9QM50"/>